<evidence type="ECO:0000256" key="6">
    <source>
        <dbReference type="SAM" id="MobiDB-lite"/>
    </source>
</evidence>
<reference evidence="10 11" key="1">
    <citation type="submission" date="2016-10" db="EMBL/GenBank/DDBJ databases">
        <title>Genome sequence of the basidiomycete white-rot fungus Trametes pubescens.</title>
        <authorList>
            <person name="Makela M.R."/>
            <person name="Granchi Z."/>
            <person name="Peng M."/>
            <person name="De Vries R.P."/>
            <person name="Grigoriev I."/>
            <person name="Riley R."/>
            <person name="Hilden K."/>
        </authorList>
    </citation>
    <scope>NUCLEOTIDE SEQUENCE [LARGE SCALE GENOMIC DNA]</scope>
    <source>
        <strain evidence="10 11">FBCC735</strain>
    </source>
</reference>
<evidence type="ECO:0000256" key="2">
    <source>
        <dbReference type="ARBA" id="ARBA00007456"/>
    </source>
</evidence>
<feature type="domain" description="Cupin type-1" evidence="9">
    <location>
        <begin position="52"/>
        <end position="197"/>
    </location>
</feature>
<feature type="region of interest" description="Disordered" evidence="6">
    <location>
        <begin position="220"/>
        <end position="247"/>
    </location>
</feature>
<dbReference type="InterPro" id="IPR011051">
    <property type="entry name" value="RmlC_Cupin_sf"/>
</dbReference>
<dbReference type="AlphaFoldDB" id="A0A1M2V898"/>
<evidence type="ECO:0000256" key="5">
    <source>
        <dbReference type="ARBA" id="ARBA00023211"/>
    </source>
</evidence>
<dbReference type="EMBL" id="MNAD01001599">
    <property type="protein sequence ID" value="OJT03794.1"/>
    <property type="molecule type" value="Genomic_DNA"/>
</dbReference>
<dbReference type="PRINTS" id="PR00325">
    <property type="entry name" value="GERMIN"/>
</dbReference>
<protein>
    <submittedName>
        <fullName evidence="10">Spherulin-1A</fullName>
    </submittedName>
</protein>
<dbReference type="GO" id="GO:0030145">
    <property type="term" value="F:manganese ion binding"/>
    <property type="evidence" value="ECO:0007669"/>
    <property type="project" value="InterPro"/>
</dbReference>
<dbReference type="CDD" id="cd02241">
    <property type="entry name" value="cupin_OxOx"/>
    <property type="match status" value="1"/>
</dbReference>
<dbReference type="GO" id="GO:0005576">
    <property type="term" value="C:extracellular region"/>
    <property type="evidence" value="ECO:0007669"/>
    <property type="project" value="UniProtKB-SubCell"/>
</dbReference>
<evidence type="ECO:0000259" key="9">
    <source>
        <dbReference type="SMART" id="SM00835"/>
    </source>
</evidence>
<comment type="caution">
    <text evidence="10">The sequence shown here is derived from an EMBL/GenBank/DDBJ whole genome shotgun (WGS) entry which is preliminary data.</text>
</comment>
<dbReference type="InterPro" id="IPR006045">
    <property type="entry name" value="Cupin_1"/>
</dbReference>
<evidence type="ECO:0000313" key="11">
    <source>
        <dbReference type="Proteomes" id="UP000184267"/>
    </source>
</evidence>
<feature type="chain" id="PRO_5009890594" evidence="8">
    <location>
        <begin position="18"/>
        <end position="367"/>
    </location>
</feature>
<dbReference type="PANTHER" id="PTHR31238">
    <property type="entry name" value="GERMIN-LIKE PROTEIN SUBFAMILY 3 MEMBER 3"/>
    <property type="match status" value="1"/>
</dbReference>
<feature type="compositionally biased region" description="Polar residues" evidence="6">
    <location>
        <begin position="225"/>
        <end position="242"/>
    </location>
</feature>
<accession>A0A1M2V898</accession>
<keyword evidence="7" id="KW-0812">Transmembrane</keyword>
<keyword evidence="5" id="KW-0464">Manganese</keyword>
<dbReference type="InterPro" id="IPR014710">
    <property type="entry name" value="RmlC-like_jellyroll"/>
</dbReference>
<keyword evidence="3" id="KW-0964">Secreted</keyword>
<comment type="similarity">
    <text evidence="2">Belongs to the germin family.</text>
</comment>
<keyword evidence="4" id="KW-0479">Metal-binding</keyword>
<keyword evidence="7" id="KW-1133">Transmembrane helix</keyword>
<evidence type="ECO:0000256" key="8">
    <source>
        <dbReference type="SAM" id="SignalP"/>
    </source>
</evidence>
<dbReference type="PROSITE" id="PS00725">
    <property type="entry name" value="GERMIN"/>
    <property type="match status" value="1"/>
</dbReference>
<proteinExistence type="inferred from homology"/>
<evidence type="ECO:0000313" key="10">
    <source>
        <dbReference type="EMBL" id="OJT03794.1"/>
    </source>
</evidence>
<evidence type="ECO:0000256" key="7">
    <source>
        <dbReference type="SAM" id="Phobius"/>
    </source>
</evidence>
<organism evidence="10 11">
    <name type="scientific">Trametes pubescens</name>
    <name type="common">White-rot fungus</name>
    <dbReference type="NCBI Taxonomy" id="154538"/>
    <lineage>
        <taxon>Eukaryota</taxon>
        <taxon>Fungi</taxon>
        <taxon>Dikarya</taxon>
        <taxon>Basidiomycota</taxon>
        <taxon>Agaricomycotina</taxon>
        <taxon>Agaricomycetes</taxon>
        <taxon>Polyporales</taxon>
        <taxon>Polyporaceae</taxon>
        <taxon>Trametes</taxon>
    </lineage>
</organism>
<keyword evidence="11" id="KW-1185">Reference proteome</keyword>
<name>A0A1M2V898_TRAPU</name>
<dbReference type="STRING" id="154538.A0A1M2V898"/>
<comment type="subcellular location">
    <subcellularLocation>
        <location evidence="1">Secreted</location>
    </subcellularLocation>
</comment>
<dbReference type="OrthoDB" id="1921208at2759"/>
<dbReference type="OMA" id="RDAPTQV"/>
<dbReference type="InterPro" id="IPR001929">
    <property type="entry name" value="Germin"/>
</dbReference>
<dbReference type="SMART" id="SM00835">
    <property type="entry name" value="Cupin_1"/>
    <property type="match status" value="1"/>
</dbReference>
<evidence type="ECO:0000256" key="3">
    <source>
        <dbReference type="ARBA" id="ARBA00022525"/>
    </source>
</evidence>
<dbReference type="Pfam" id="PF00190">
    <property type="entry name" value="Cupin_1"/>
    <property type="match status" value="1"/>
</dbReference>
<keyword evidence="7" id="KW-0472">Membrane</keyword>
<dbReference type="InterPro" id="IPR019780">
    <property type="entry name" value="Germin_Mn-BS"/>
</dbReference>
<dbReference type="SUPFAM" id="SSF51182">
    <property type="entry name" value="RmlC-like cupins"/>
    <property type="match status" value="1"/>
</dbReference>
<keyword evidence="8" id="KW-0732">Signal</keyword>
<feature type="transmembrane region" description="Helical" evidence="7">
    <location>
        <begin position="302"/>
        <end position="326"/>
    </location>
</feature>
<evidence type="ECO:0000256" key="1">
    <source>
        <dbReference type="ARBA" id="ARBA00004613"/>
    </source>
</evidence>
<evidence type="ECO:0000256" key="4">
    <source>
        <dbReference type="ARBA" id="ARBA00022723"/>
    </source>
</evidence>
<dbReference type="Gene3D" id="2.60.120.10">
    <property type="entry name" value="Jelly Rolls"/>
    <property type="match status" value="1"/>
</dbReference>
<sequence>MISTLYLSLALVAGAFAQSSVSPIAQKITALRDAPTQVDRIKLLDKDTDFTFNFLNATATKGAGGAAVGATVANFPALVNNAMAMTIGFLGPCGMNTPHTHPRATEMLYVVNGTLSSGMIAENGARFVFNTLEAGSAMLFPKGSIHFQQNEGCEPMMFVAALNHEDPGVESIAQRYFGLPPDVVAASLGDIGVQEVAGIEDMIPDNIALGTQECLDRCGIKRDGQPTTQRQPRNANNALPGQSSGDWAATSTTAASWQTTGSAYATSTSTHYSRDTQQTGALFGAVAEDAQTVVSKGVPNGVLIALIAVVGVMGLGYCAIAVVYFVSRRRAAKEKAANRWYVRPEMAGRTLVPTTEERGDEKYDAPA</sequence>
<feature type="signal peptide" evidence="8">
    <location>
        <begin position="1"/>
        <end position="17"/>
    </location>
</feature>
<dbReference type="Proteomes" id="UP000184267">
    <property type="component" value="Unassembled WGS sequence"/>
</dbReference>
<gene>
    <name evidence="10" type="ORF">TRAPUB_5616</name>
</gene>